<evidence type="ECO:0000256" key="1">
    <source>
        <dbReference type="ARBA" id="ARBA00022450"/>
    </source>
</evidence>
<dbReference type="Gene3D" id="1.10.1200.10">
    <property type="entry name" value="ACP-like"/>
    <property type="match status" value="1"/>
</dbReference>
<proteinExistence type="predicted"/>
<name>A0ABS9UJJ6_9BACL</name>
<dbReference type="InterPro" id="IPR045851">
    <property type="entry name" value="AMP-bd_C_sf"/>
</dbReference>
<dbReference type="InterPro" id="IPR025110">
    <property type="entry name" value="AMP-bd_C"/>
</dbReference>
<feature type="non-terminal residue" evidence="4">
    <location>
        <position position="1"/>
    </location>
</feature>
<dbReference type="InterPro" id="IPR036736">
    <property type="entry name" value="ACP-like_sf"/>
</dbReference>
<evidence type="ECO:0000256" key="2">
    <source>
        <dbReference type="ARBA" id="ARBA00022553"/>
    </source>
</evidence>
<dbReference type="PANTHER" id="PTHR44845">
    <property type="entry name" value="CARRIER DOMAIN-CONTAINING PROTEIN"/>
    <property type="match status" value="1"/>
</dbReference>
<dbReference type="RefSeq" id="WP_241371227.1">
    <property type="nucleotide sequence ID" value="NZ_JAKZFC010000034.1"/>
</dbReference>
<evidence type="ECO:0000313" key="4">
    <source>
        <dbReference type="EMBL" id="MCH7324070.1"/>
    </source>
</evidence>
<dbReference type="Pfam" id="PF00550">
    <property type="entry name" value="PP-binding"/>
    <property type="match status" value="1"/>
</dbReference>
<protein>
    <submittedName>
        <fullName evidence="4">Phosphopantetheine-binding protein</fullName>
    </submittedName>
</protein>
<organism evidence="4 5">
    <name type="scientific">Solibacillus palustris</name>
    <dbReference type="NCBI Taxonomy" id="2908203"/>
    <lineage>
        <taxon>Bacteria</taxon>
        <taxon>Bacillati</taxon>
        <taxon>Bacillota</taxon>
        <taxon>Bacilli</taxon>
        <taxon>Bacillales</taxon>
        <taxon>Caryophanaceae</taxon>
        <taxon>Solibacillus</taxon>
    </lineage>
</organism>
<dbReference type="Gene3D" id="3.30.300.30">
    <property type="match status" value="1"/>
</dbReference>
<dbReference type="SUPFAM" id="SSF47336">
    <property type="entry name" value="ACP-like"/>
    <property type="match status" value="1"/>
</dbReference>
<keyword evidence="2" id="KW-0597">Phosphoprotein</keyword>
<keyword evidence="1" id="KW-0596">Phosphopantetheine</keyword>
<dbReference type="Pfam" id="PF13193">
    <property type="entry name" value="AMP-binding_C"/>
    <property type="match status" value="1"/>
</dbReference>
<dbReference type="InterPro" id="IPR009081">
    <property type="entry name" value="PP-bd_ACP"/>
</dbReference>
<feature type="domain" description="Carrier" evidence="3">
    <location>
        <begin position="91"/>
        <end position="166"/>
    </location>
</feature>
<dbReference type="EMBL" id="JAKZFC010000034">
    <property type="protein sequence ID" value="MCH7324070.1"/>
    <property type="molecule type" value="Genomic_DNA"/>
</dbReference>
<dbReference type="Proteomes" id="UP001316087">
    <property type="component" value="Unassembled WGS sequence"/>
</dbReference>
<feature type="non-terminal residue" evidence="4">
    <location>
        <position position="189"/>
    </location>
</feature>
<gene>
    <name evidence="4" type="ORF">LZ480_19685</name>
</gene>
<sequence length="189" mass="21598">NNLLKIEGVREVIVLDKGENEYKYLCAYYVGDEEYSVGELREKLNKSLPDYMVPSYFIRLEEMPLTSNGKIDRKSLPKLKGEICTGAEYEAPRNELEEKLSQIWQDVLGVSSIGINDNFFELGGHSLKATVLISKIHKELNKTVPLKEIFKSPTIKELSAFVDNKKESIFLEIEKIRDEGKYETSSAQK</sequence>
<evidence type="ECO:0000259" key="3">
    <source>
        <dbReference type="PROSITE" id="PS50075"/>
    </source>
</evidence>
<evidence type="ECO:0000313" key="5">
    <source>
        <dbReference type="Proteomes" id="UP001316087"/>
    </source>
</evidence>
<reference evidence="4 5" key="1">
    <citation type="submission" date="2022-03" db="EMBL/GenBank/DDBJ databases">
        <authorList>
            <person name="Jo J.-H."/>
            <person name="Im W.-T."/>
        </authorList>
    </citation>
    <scope>NUCLEOTIDE SEQUENCE [LARGE SCALE GENOMIC DNA]</scope>
    <source>
        <strain evidence="4 5">MA9</strain>
    </source>
</reference>
<comment type="caution">
    <text evidence="4">The sequence shown here is derived from an EMBL/GenBank/DDBJ whole genome shotgun (WGS) entry which is preliminary data.</text>
</comment>
<dbReference type="SUPFAM" id="SSF56801">
    <property type="entry name" value="Acetyl-CoA synthetase-like"/>
    <property type="match status" value="1"/>
</dbReference>
<dbReference type="PROSITE" id="PS50075">
    <property type="entry name" value="CARRIER"/>
    <property type="match status" value="1"/>
</dbReference>
<dbReference type="PANTHER" id="PTHR44845:SF7">
    <property type="entry name" value="PLIPASTATIN SYNTHASE SUBUNIT D"/>
    <property type="match status" value="1"/>
</dbReference>
<accession>A0ABS9UJJ6</accession>
<keyword evidence="5" id="KW-1185">Reference proteome</keyword>